<dbReference type="EMBL" id="CP003366">
    <property type="protein sequence ID" value="AGA31679.1"/>
    <property type="molecule type" value="Genomic_DNA"/>
</dbReference>
<name>L0DQG3_SINAD</name>
<evidence type="ECO:0000313" key="3">
    <source>
        <dbReference type="Proteomes" id="UP000010798"/>
    </source>
</evidence>
<dbReference type="Gene3D" id="1.10.10.10">
    <property type="entry name" value="Winged helix-like DNA-binding domain superfamily/Winged helix DNA-binding domain"/>
    <property type="match status" value="1"/>
</dbReference>
<evidence type="ECO:0000313" key="2">
    <source>
        <dbReference type="EMBL" id="AGA31679.1"/>
    </source>
</evidence>
<organism evidence="2 3">
    <name type="scientific">Singulisphaera acidiphila (strain ATCC BAA-1392 / DSM 18658 / VKM B-2454 / MOB10)</name>
    <dbReference type="NCBI Taxonomy" id="886293"/>
    <lineage>
        <taxon>Bacteria</taxon>
        <taxon>Pseudomonadati</taxon>
        <taxon>Planctomycetota</taxon>
        <taxon>Planctomycetia</taxon>
        <taxon>Isosphaerales</taxon>
        <taxon>Isosphaeraceae</taxon>
        <taxon>Singulisphaera</taxon>
    </lineage>
</organism>
<accession>L0DQG3</accession>
<evidence type="ECO:0000259" key="1">
    <source>
        <dbReference type="Pfam" id="PF03551"/>
    </source>
</evidence>
<reference evidence="2 3" key="1">
    <citation type="submission" date="2012-02" db="EMBL/GenBank/DDBJ databases">
        <title>Complete sequence of plasmid 2 of Singulisphaera acidiphila DSM 18658.</title>
        <authorList>
            <consortium name="US DOE Joint Genome Institute (JGI-PGF)"/>
            <person name="Lucas S."/>
            <person name="Copeland A."/>
            <person name="Lapidus A."/>
            <person name="Glavina del Rio T."/>
            <person name="Dalin E."/>
            <person name="Tice H."/>
            <person name="Bruce D."/>
            <person name="Goodwin L."/>
            <person name="Pitluck S."/>
            <person name="Peters L."/>
            <person name="Ovchinnikova G."/>
            <person name="Chertkov O."/>
            <person name="Kyrpides N."/>
            <person name="Mavromatis K."/>
            <person name="Ivanova N."/>
            <person name="Brettin T."/>
            <person name="Detter J.C."/>
            <person name="Han C."/>
            <person name="Larimer F."/>
            <person name="Land M."/>
            <person name="Hauser L."/>
            <person name="Markowitz V."/>
            <person name="Cheng J.-F."/>
            <person name="Hugenholtz P."/>
            <person name="Woyke T."/>
            <person name="Wu D."/>
            <person name="Tindall B."/>
            <person name="Pomrenke H."/>
            <person name="Brambilla E."/>
            <person name="Klenk H.-P."/>
            <person name="Eisen J.A."/>
        </authorList>
    </citation>
    <scope>NUCLEOTIDE SEQUENCE [LARGE SCALE GENOMIC DNA]</scope>
    <source>
        <strain evidence="3">ATCC BAA-1392 / DSM 18658 / VKM B-2454 / MOB10</strain>
        <plasmid evidence="2 3">pSINAC02</plasmid>
    </source>
</reference>
<gene>
    <name evidence="2" type="ordered locus">Sinac_7649</name>
</gene>
<dbReference type="InterPro" id="IPR036390">
    <property type="entry name" value="WH_DNA-bd_sf"/>
</dbReference>
<feature type="domain" description="Transcription regulator PadR N-terminal" evidence="1">
    <location>
        <begin position="15"/>
        <end position="88"/>
    </location>
</feature>
<dbReference type="InterPro" id="IPR005149">
    <property type="entry name" value="Tscrpt_reg_PadR_N"/>
</dbReference>
<keyword evidence="2" id="KW-0614">Plasmid</keyword>
<dbReference type="SUPFAM" id="SSF46785">
    <property type="entry name" value="Winged helix' DNA-binding domain"/>
    <property type="match status" value="1"/>
</dbReference>
<proteinExistence type="predicted"/>
<sequence>MKYEFLSATTVMWAILGFLETQEMKGHELRRKLIEHGYKKSPGSFYQQMARLVDCGLVEGHLGERSSSIPGLTEKNFKITATGLGELKRFREFSKQTNLFAFGS</sequence>
<dbReference type="KEGG" id="saci:Sinac_7649"/>
<dbReference type="Pfam" id="PF03551">
    <property type="entry name" value="PadR"/>
    <property type="match status" value="1"/>
</dbReference>
<dbReference type="Proteomes" id="UP000010798">
    <property type="component" value="Plasmid pSINAC02"/>
</dbReference>
<keyword evidence="3" id="KW-1185">Reference proteome</keyword>
<dbReference type="AlphaFoldDB" id="L0DQG3"/>
<protein>
    <submittedName>
        <fullName evidence="2">Putative transcriptional regulator</fullName>
    </submittedName>
</protein>
<dbReference type="OrthoDB" id="8443918at2"/>
<dbReference type="RefSeq" id="WP_015250739.1">
    <property type="nucleotide sequence ID" value="NC_019894.1"/>
</dbReference>
<geneLocation type="plasmid" evidence="2 3">
    <name>pSINAC02</name>
</geneLocation>
<dbReference type="InterPro" id="IPR036388">
    <property type="entry name" value="WH-like_DNA-bd_sf"/>
</dbReference>
<dbReference type="HOGENOM" id="CLU_2248310_0_0_0"/>